<feature type="region of interest" description="Disordered" evidence="1">
    <location>
        <begin position="147"/>
        <end position="172"/>
    </location>
</feature>
<feature type="signal peptide" evidence="2">
    <location>
        <begin position="1"/>
        <end position="18"/>
    </location>
</feature>
<reference evidence="3" key="1">
    <citation type="journal article" date="2023" name="Science">
        <title>Genome structures resolve the early diversification of teleost fishes.</title>
        <authorList>
            <person name="Parey E."/>
            <person name="Louis A."/>
            <person name="Montfort J."/>
            <person name="Bouchez O."/>
            <person name="Roques C."/>
            <person name="Iampietro C."/>
            <person name="Lluch J."/>
            <person name="Castinel A."/>
            <person name="Donnadieu C."/>
            <person name="Desvignes T."/>
            <person name="Floi Bucao C."/>
            <person name="Jouanno E."/>
            <person name="Wen M."/>
            <person name="Mejri S."/>
            <person name="Dirks R."/>
            <person name="Jansen H."/>
            <person name="Henkel C."/>
            <person name="Chen W.J."/>
            <person name="Zahm M."/>
            <person name="Cabau C."/>
            <person name="Klopp C."/>
            <person name="Thompson A.W."/>
            <person name="Robinson-Rechavi M."/>
            <person name="Braasch I."/>
            <person name="Lecointre G."/>
            <person name="Bobe J."/>
            <person name="Postlethwait J.H."/>
            <person name="Berthelot C."/>
            <person name="Roest Crollius H."/>
            <person name="Guiguen Y."/>
        </authorList>
    </citation>
    <scope>NUCLEOTIDE SEQUENCE</scope>
    <source>
        <strain evidence="3">Concon-B</strain>
    </source>
</reference>
<evidence type="ECO:0008006" key="5">
    <source>
        <dbReference type="Google" id="ProtNLM"/>
    </source>
</evidence>
<accession>A0A9Q1DCL0</accession>
<proteinExistence type="predicted"/>
<feature type="compositionally biased region" description="Basic and acidic residues" evidence="1">
    <location>
        <begin position="161"/>
        <end position="172"/>
    </location>
</feature>
<name>A0A9Q1DCL0_CONCO</name>
<dbReference type="Proteomes" id="UP001152803">
    <property type="component" value="Unassembled WGS sequence"/>
</dbReference>
<keyword evidence="4" id="KW-1185">Reference proteome</keyword>
<feature type="chain" id="PRO_5040305027" description="Immunoglobulin V-set domain-containing protein" evidence="2">
    <location>
        <begin position="19"/>
        <end position="172"/>
    </location>
</feature>
<organism evidence="3 4">
    <name type="scientific">Conger conger</name>
    <name type="common">Conger eel</name>
    <name type="synonym">Muraena conger</name>
    <dbReference type="NCBI Taxonomy" id="82655"/>
    <lineage>
        <taxon>Eukaryota</taxon>
        <taxon>Metazoa</taxon>
        <taxon>Chordata</taxon>
        <taxon>Craniata</taxon>
        <taxon>Vertebrata</taxon>
        <taxon>Euteleostomi</taxon>
        <taxon>Actinopterygii</taxon>
        <taxon>Neopterygii</taxon>
        <taxon>Teleostei</taxon>
        <taxon>Anguilliformes</taxon>
        <taxon>Congridae</taxon>
        <taxon>Conger</taxon>
    </lineage>
</organism>
<evidence type="ECO:0000256" key="2">
    <source>
        <dbReference type="SAM" id="SignalP"/>
    </source>
</evidence>
<evidence type="ECO:0000313" key="3">
    <source>
        <dbReference type="EMBL" id="KAJ8265981.1"/>
    </source>
</evidence>
<dbReference type="OrthoDB" id="8788371at2759"/>
<gene>
    <name evidence="3" type="ORF">COCON_G00150800</name>
</gene>
<dbReference type="AlphaFoldDB" id="A0A9Q1DCL0"/>
<evidence type="ECO:0000256" key="1">
    <source>
        <dbReference type="SAM" id="MobiDB-lite"/>
    </source>
</evidence>
<comment type="caution">
    <text evidence="3">The sequence shown here is derived from an EMBL/GenBank/DDBJ whole genome shotgun (WGS) entry which is preliminary data.</text>
</comment>
<dbReference type="InterPro" id="IPR013783">
    <property type="entry name" value="Ig-like_fold"/>
</dbReference>
<keyword evidence="2" id="KW-0732">Signal</keyword>
<dbReference type="Gene3D" id="2.60.40.10">
    <property type="entry name" value="Immunoglobulins"/>
    <property type="match status" value="1"/>
</dbReference>
<sequence length="172" mass="19673">MFLLFFTLIFVLTGQGQTRHHQTLHCTHHSSQRSLHRVWCKQSSELCCSGFAFANGQQTLENGDLQVHQEQDSFSVTALRLDQGNGVYWCGLLDNNSTIIRLAEQYFSQTTCTVWSIIRWVLMPLLPLMVAFTHFYTSRNAHKQEEGLHDDISTAVSQGRGRRDEEGDRLGQ</sequence>
<protein>
    <recommendedName>
        <fullName evidence="5">Immunoglobulin V-set domain-containing protein</fullName>
    </recommendedName>
</protein>
<dbReference type="EMBL" id="JAFJMO010000010">
    <property type="protein sequence ID" value="KAJ8265981.1"/>
    <property type="molecule type" value="Genomic_DNA"/>
</dbReference>
<evidence type="ECO:0000313" key="4">
    <source>
        <dbReference type="Proteomes" id="UP001152803"/>
    </source>
</evidence>